<dbReference type="SUPFAM" id="SSF55729">
    <property type="entry name" value="Acyl-CoA N-acyltransferases (Nat)"/>
    <property type="match status" value="1"/>
</dbReference>
<accession>A0A238U657</accession>
<keyword evidence="2" id="KW-0012">Acyltransferase</keyword>
<reference evidence="2 3" key="1">
    <citation type="submission" date="2017-07" db="EMBL/GenBank/DDBJ databases">
        <authorList>
            <person name="Sun Z.S."/>
            <person name="Albrecht U."/>
            <person name="Echele G."/>
            <person name="Lee C.C."/>
        </authorList>
    </citation>
    <scope>NUCLEOTIDE SEQUENCE [LARGE SCALE GENOMIC DNA]</scope>
    <source>
        <strain evidence="3">type strain: KCTC 22618</strain>
    </source>
</reference>
<dbReference type="InterPro" id="IPR000182">
    <property type="entry name" value="GNAT_dom"/>
</dbReference>
<dbReference type="AlphaFoldDB" id="A0A238U657"/>
<dbReference type="Pfam" id="PF13302">
    <property type="entry name" value="Acetyltransf_3"/>
    <property type="match status" value="1"/>
</dbReference>
<proteinExistence type="predicted"/>
<dbReference type="PANTHER" id="PTHR43792">
    <property type="entry name" value="GNAT FAMILY, PUTATIVE (AFU_ORTHOLOGUE AFUA_3G00765)-RELATED-RELATED"/>
    <property type="match status" value="1"/>
</dbReference>
<dbReference type="EC" id="2.3.1.-" evidence="2"/>
<keyword evidence="2" id="KW-0808">Transferase</keyword>
<dbReference type="EMBL" id="LT899436">
    <property type="protein sequence ID" value="SNR14627.1"/>
    <property type="molecule type" value="Genomic_DNA"/>
</dbReference>
<dbReference type="InterPro" id="IPR016181">
    <property type="entry name" value="Acyl_CoA_acyltransferase"/>
</dbReference>
<dbReference type="GO" id="GO:0016747">
    <property type="term" value="F:acyltransferase activity, transferring groups other than amino-acyl groups"/>
    <property type="evidence" value="ECO:0007669"/>
    <property type="project" value="InterPro"/>
</dbReference>
<name>A0A238U657_9FLAO</name>
<dbReference type="Proteomes" id="UP000215214">
    <property type="component" value="Chromosome TJEJU"/>
</dbReference>
<dbReference type="OrthoDB" id="9798081at2"/>
<evidence type="ECO:0000313" key="3">
    <source>
        <dbReference type="Proteomes" id="UP000215214"/>
    </source>
</evidence>
<dbReference type="PROSITE" id="PS51186">
    <property type="entry name" value="GNAT"/>
    <property type="match status" value="1"/>
</dbReference>
<sequence>MTLESKRLIIKEAEVGEAAFYFELFNDPDWIKYIHDKGLKSVEETAIYLKDILAKNAKLNGLGFFSVLLKETNEFIGMSSAIQREKLDFVDVGYGFLPKARGKGYASEATLLMIDYIKKKFQQEKVLAFTAPENEKSQQLLKRLGFEYVGLETVFEGEKDCVYEFTF</sequence>
<protein>
    <submittedName>
        <fullName evidence="2">Putative Uncharacterized N-acetyltransferase p20</fullName>
        <ecNumber evidence="2">2.3.1.-</ecNumber>
    </submittedName>
</protein>
<gene>
    <name evidence="2" type="ORF">TJEJU_0861</name>
</gene>
<dbReference type="KEGG" id="tje:TJEJU_0861"/>
<dbReference type="PANTHER" id="PTHR43792:SF1">
    <property type="entry name" value="N-ACETYLTRANSFERASE DOMAIN-CONTAINING PROTEIN"/>
    <property type="match status" value="1"/>
</dbReference>
<dbReference type="RefSeq" id="WP_095069740.1">
    <property type="nucleotide sequence ID" value="NZ_LT899436.1"/>
</dbReference>
<evidence type="ECO:0000313" key="2">
    <source>
        <dbReference type="EMBL" id="SNR14627.1"/>
    </source>
</evidence>
<evidence type="ECO:0000259" key="1">
    <source>
        <dbReference type="PROSITE" id="PS51186"/>
    </source>
</evidence>
<keyword evidence="3" id="KW-1185">Reference proteome</keyword>
<organism evidence="2 3">
    <name type="scientific">Tenacibaculum jejuense</name>
    <dbReference type="NCBI Taxonomy" id="584609"/>
    <lineage>
        <taxon>Bacteria</taxon>
        <taxon>Pseudomonadati</taxon>
        <taxon>Bacteroidota</taxon>
        <taxon>Flavobacteriia</taxon>
        <taxon>Flavobacteriales</taxon>
        <taxon>Flavobacteriaceae</taxon>
        <taxon>Tenacibaculum</taxon>
    </lineage>
</organism>
<feature type="domain" description="N-acetyltransferase" evidence="1">
    <location>
        <begin position="8"/>
        <end position="167"/>
    </location>
</feature>
<dbReference type="Gene3D" id="3.40.630.30">
    <property type="match status" value="1"/>
</dbReference>
<dbReference type="InterPro" id="IPR051531">
    <property type="entry name" value="N-acetyltransferase"/>
</dbReference>